<dbReference type="AlphaFoldDB" id="A0A3A9YEG4"/>
<evidence type="ECO:0000313" key="5">
    <source>
        <dbReference type="Proteomes" id="UP000275865"/>
    </source>
</evidence>
<dbReference type="Proteomes" id="UP000275865">
    <property type="component" value="Unassembled WGS sequence"/>
</dbReference>
<dbReference type="OrthoDB" id="194128at2"/>
<proteinExistence type="predicted"/>
<sequence>MSSTAPIQVEYGHVESSPVNWDELDAFGMLHHSRYATLLERALSAYWTGRGFDLNSYERFPDSFHVVRELLVTYHQPIKGSGPRLVHFWFDSVGRTSAEYGFRVLSPDGATVNAEGRRVVVRLDPATLRPTPWTDLVRPELAKLLRPGSAKR</sequence>
<organism evidence="3 5">
    <name type="scientific">Micromonospora musae</name>
    <dbReference type="NCBI Taxonomy" id="1894970"/>
    <lineage>
        <taxon>Bacteria</taxon>
        <taxon>Bacillati</taxon>
        <taxon>Actinomycetota</taxon>
        <taxon>Actinomycetes</taxon>
        <taxon>Micromonosporales</taxon>
        <taxon>Micromonosporaceae</taxon>
        <taxon>Micromonospora</taxon>
    </lineage>
</organism>
<evidence type="ECO:0000313" key="4">
    <source>
        <dbReference type="Proteomes" id="UP000271548"/>
    </source>
</evidence>
<dbReference type="Pfam" id="PF03061">
    <property type="entry name" value="4HBT"/>
    <property type="match status" value="1"/>
</dbReference>
<dbReference type="InterPro" id="IPR029069">
    <property type="entry name" value="HotDog_dom_sf"/>
</dbReference>
<accession>A0A3A9YEG4</accession>
<gene>
    <name evidence="3" type="ORF">D7044_05170</name>
    <name evidence="2" type="ORF">D7147_27485</name>
</gene>
<evidence type="ECO:0000313" key="3">
    <source>
        <dbReference type="EMBL" id="RKN35542.1"/>
    </source>
</evidence>
<evidence type="ECO:0000259" key="1">
    <source>
        <dbReference type="Pfam" id="PF03061"/>
    </source>
</evidence>
<name>A0A3A9YEG4_9ACTN</name>
<dbReference type="SUPFAM" id="SSF54637">
    <property type="entry name" value="Thioesterase/thiol ester dehydrase-isomerase"/>
    <property type="match status" value="1"/>
</dbReference>
<dbReference type="Gene3D" id="3.10.129.10">
    <property type="entry name" value="Hotdog Thioesterase"/>
    <property type="match status" value="1"/>
</dbReference>
<comment type="caution">
    <text evidence="3">The sequence shown here is derived from an EMBL/GenBank/DDBJ whole genome shotgun (WGS) entry which is preliminary data.</text>
</comment>
<dbReference type="InterPro" id="IPR006683">
    <property type="entry name" value="Thioestr_dom"/>
</dbReference>
<feature type="domain" description="Thioesterase" evidence="1">
    <location>
        <begin position="27"/>
        <end position="111"/>
    </location>
</feature>
<dbReference type="Proteomes" id="UP000271548">
    <property type="component" value="Unassembled WGS sequence"/>
</dbReference>
<keyword evidence="4" id="KW-1185">Reference proteome</keyword>
<dbReference type="RefSeq" id="WP_120682736.1">
    <property type="nucleotide sequence ID" value="NZ_RAZS01000012.1"/>
</dbReference>
<reference evidence="4 5" key="1">
    <citation type="submission" date="2018-09" db="EMBL/GenBank/DDBJ databases">
        <title>Micromonospora sp. nov. MS1-9, isolated from a root of Musa sp.</title>
        <authorList>
            <person name="Kuncharoen N."/>
            <person name="Kudo T."/>
            <person name="Ohkuma M."/>
            <person name="Yuki M."/>
            <person name="Tanasupawat S."/>
        </authorList>
    </citation>
    <scope>NUCLEOTIDE SEQUENCE [LARGE SCALE GENOMIC DNA]</scope>
    <source>
        <strain evidence="3 5">MS1-9</strain>
        <strain evidence="2 4">NGC1-4</strain>
    </source>
</reference>
<evidence type="ECO:0000313" key="2">
    <source>
        <dbReference type="EMBL" id="RKN15014.1"/>
    </source>
</evidence>
<protein>
    <submittedName>
        <fullName evidence="3">Acyl-CoA thioesterase</fullName>
    </submittedName>
</protein>
<dbReference type="CDD" id="cd00586">
    <property type="entry name" value="4HBT"/>
    <property type="match status" value="1"/>
</dbReference>
<dbReference type="EMBL" id="RAZT01000002">
    <property type="protein sequence ID" value="RKN35542.1"/>
    <property type="molecule type" value="Genomic_DNA"/>
</dbReference>
<dbReference type="EMBL" id="RAZS01000012">
    <property type="protein sequence ID" value="RKN15014.1"/>
    <property type="molecule type" value="Genomic_DNA"/>
</dbReference>